<name>W2GXM3_PHYNI</name>
<dbReference type="AlphaFoldDB" id="W2GXM3"/>
<organism evidence="1">
    <name type="scientific">Phytophthora nicotianae</name>
    <name type="common">Potato buckeye rot agent</name>
    <name type="synonym">Phytophthora parasitica</name>
    <dbReference type="NCBI Taxonomy" id="4792"/>
    <lineage>
        <taxon>Eukaryota</taxon>
        <taxon>Sar</taxon>
        <taxon>Stramenopiles</taxon>
        <taxon>Oomycota</taxon>
        <taxon>Peronosporomycetes</taxon>
        <taxon>Peronosporales</taxon>
        <taxon>Peronosporaceae</taxon>
        <taxon>Phytophthora</taxon>
    </lineage>
</organism>
<dbReference type="EMBL" id="KI686067">
    <property type="protein sequence ID" value="ETK87763.1"/>
    <property type="molecule type" value="Genomic_DNA"/>
</dbReference>
<evidence type="ECO:0000313" key="1">
    <source>
        <dbReference type="EMBL" id="ETK87763.1"/>
    </source>
</evidence>
<protein>
    <submittedName>
        <fullName evidence="1">Uncharacterized protein</fullName>
    </submittedName>
</protein>
<accession>W2GXM3</accession>
<proteinExistence type="predicted"/>
<reference evidence="1" key="1">
    <citation type="submission" date="2013-11" db="EMBL/GenBank/DDBJ databases">
        <title>The Genome Sequence of Phytophthora parasitica CJ02B3.</title>
        <authorList>
            <consortium name="The Broad Institute Genomics Platform"/>
            <person name="Russ C."/>
            <person name="Tyler B."/>
            <person name="Panabieres F."/>
            <person name="Shan W."/>
            <person name="Tripathy S."/>
            <person name="Grunwald N."/>
            <person name="Machado M."/>
            <person name="Johnson C.S."/>
            <person name="Arredondo F."/>
            <person name="Hong C."/>
            <person name="Coffey M."/>
            <person name="Young S.K."/>
            <person name="Zeng Q."/>
            <person name="Gargeya S."/>
            <person name="Fitzgerald M."/>
            <person name="Abouelleil A."/>
            <person name="Alvarado L."/>
            <person name="Chapman S.B."/>
            <person name="Gainer-Dewar J."/>
            <person name="Goldberg J."/>
            <person name="Griggs A."/>
            <person name="Gujja S."/>
            <person name="Hansen M."/>
            <person name="Howarth C."/>
            <person name="Imamovic A."/>
            <person name="Ireland A."/>
            <person name="Larimer J."/>
            <person name="McCowan C."/>
            <person name="Murphy C."/>
            <person name="Pearson M."/>
            <person name="Poon T.W."/>
            <person name="Priest M."/>
            <person name="Roberts A."/>
            <person name="Saif S."/>
            <person name="Shea T."/>
            <person name="Sykes S."/>
            <person name="Wortman J."/>
            <person name="Nusbaum C."/>
            <person name="Birren B."/>
        </authorList>
    </citation>
    <scope>NUCLEOTIDE SEQUENCE [LARGE SCALE GENOMIC DNA]</scope>
    <source>
        <strain evidence="1">CJ02B3</strain>
    </source>
</reference>
<sequence>MTAIKNQIIRAEADKTPVTNADIAVAILNVGTFRATDI</sequence>
<gene>
    <name evidence="1" type="ORF">L915_07848</name>
</gene>
<dbReference type="Proteomes" id="UP000053236">
    <property type="component" value="Unassembled WGS sequence"/>
</dbReference>